<evidence type="ECO:0000313" key="2">
    <source>
        <dbReference type="Proteomes" id="UP000214596"/>
    </source>
</evidence>
<sequence length="145" mass="16974">MKRWSEEKAWQWQKEHGWLRGFNYLPRTAVNWNEMWQAESFAPEVMEQELAWAHDVGYNTLRTNLPFIVWQADRDGLHARIERFLDICERNQIKVMLTPMDDCGFSGDHPYLGEQKAPVPDLHNSQAAASPGRNVVMDKSMWGEV</sequence>
<dbReference type="GO" id="GO:0045493">
    <property type="term" value="P:xylan catabolic process"/>
    <property type="evidence" value="ECO:0007669"/>
    <property type="project" value="UniProtKB-KW"/>
</dbReference>
<evidence type="ECO:0000313" key="1">
    <source>
        <dbReference type="EMBL" id="OXE31294.1"/>
    </source>
</evidence>
<protein>
    <submittedName>
        <fullName evidence="1">1,4-beta-xylanase</fullName>
    </submittedName>
</protein>
<keyword evidence="1" id="KW-0119">Carbohydrate metabolism</keyword>
<keyword evidence="1" id="KW-0378">Hydrolase</keyword>
<dbReference type="Proteomes" id="UP000214596">
    <property type="component" value="Unassembled WGS sequence"/>
</dbReference>
<proteinExistence type="predicted"/>
<dbReference type="EMBL" id="NIXT01001368">
    <property type="protein sequence ID" value="OXE31294.1"/>
    <property type="molecule type" value="Genomic_DNA"/>
</dbReference>
<dbReference type="STRING" id="670.ACZ92_20155"/>
<keyword evidence="1" id="KW-0624">Polysaccharide degradation</keyword>
<accession>A0A227JA97</accession>
<organism evidence="1 2">
    <name type="scientific">Vibrio parahaemolyticus</name>
    <dbReference type="NCBI Taxonomy" id="670"/>
    <lineage>
        <taxon>Bacteria</taxon>
        <taxon>Pseudomonadati</taxon>
        <taxon>Pseudomonadota</taxon>
        <taxon>Gammaproteobacteria</taxon>
        <taxon>Vibrionales</taxon>
        <taxon>Vibrionaceae</taxon>
        <taxon>Vibrio</taxon>
    </lineage>
</organism>
<dbReference type="AlphaFoldDB" id="A0A227JA97"/>
<keyword evidence="1" id="KW-0858">Xylan degradation</keyword>
<comment type="caution">
    <text evidence="1">The sequence shown here is derived from an EMBL/GenBank/DDBJ whole genome shotgun (WGS) entry which is preliminary data.</text>
</comment>
<name>A0A227JA97_VIBPH</name>
<dbReference type="Gene3D" id="3.20.20.80">
    <property type="entry name" value="Glycosidases"/>
    <property type="match status" value="1"/>
</dbReference>
<keyword evidence="1" id="KW-0326">Glycosidase</keyword>
<gene>
    <name evidence="1" type="ORF">CA163_18845</name>
</gene>
<dbReference type="InterPro" id="IPR017853">
    <property type="entry name" value="GH"/>
</dbReference>
<dbReference type="GO" id="GO:0016798">
    <property type="term" value="F:hydrolase activity, acting on glycosyl bonds"/>
    <property type="evidence" value="ECO:0007669"/>
    <property type="project" value="UniProtKB-KW"/>
</dbReference>
<reference evidence="1 2" key="1">
    <citation type="journal article" date="2017" name="Appl. Environ. Microbiol.">
        <title>Parallel evolution of two clades of a major Atlantic endemic Vibrio parahaemolyticus pathogen lineage by independent acquisition of related pathogenicity islands.</title>
        <authorList>
            <person name="Xu F."/>
            <person name="Gonzalez-Escalona N."/>
            <person name="Drees K.P."/>
            <person name="Sebra R.P."/>
            <person name="Cooper V.S."/>
            <person name="Jones S.H."/>
            <person name="Whistler C.A."/>
        </authorList>
    </citation>
    <scope>NUCLEOTIDE SEQUENCE [LARGE SCALE GENOMIC DNA]</scope>
    <source>
        <strain evidence="1 2">MAVP-3</strain>
    </source>
</reference>
<feature type="non-terminal residue" evidence="1">
    <location>
        <position position="145"/>
    </location>
</feature>
<dbReference type="SUPFAM" id="SSF51445">
    <property type="entry name" value="(Trans)glycosidases"/>
    <property type="match status" value="1"/>
</dbReference>